<dbReference type="InterPro" id="IPR056700">
    <property type="entry name" value="DUF7798"/>
</dbReference>
<protein>
    <recommendedName>
        <fullName evidence="3">DUF7798 domain-containing protein</fullName>
    </recommendedName>
</protein>
<feature type="domain" description="DUF7798" evidence="3">
    <location>
        <begin position="260"/>
        <end position="519"/>
    </location>
</feature>
<name>A0A2P6NBU5_9EUKA</name>
<feature type="region of interest" description="Disordered" evidence="2">
    <location>
        <begin position="1"/>
        <end position="56"/>
    </location>
</feature>
<dbReference type="AlphaFoldDB" id="A0A2P6NBU5"/>
<dbReference type="Pfam" id="PF25074">
    <property type="entry name" value="DUF7798"/>
    <property type="match status" value="1"/>
</dbReference>
<feature type="compositionally biased region" description="Acidic residues" evidence="2">
    <location>
        <begin position="563"/>
        <end position="573"/>
    </location>
</feature>
<reference evidence="4 5" key="1">
    <citation type="journal article" date="2018" name="Genome Biol. Evol.">
        <title>Multiple Roots of Fruiting Body Formation in Amoebozoa.</title>
        <authorList>
            <person name="Hillmann F."/>
            <person name="Forbes G."/>
            <person name="Novohradska S."/>
            <person name="Ferling I."/>
            <person name="Riege K."/>
            <person name="Groth M."/>
            <person name="Westermann M."/>
            <person name="Marz M."/>
            <person name="Spaller T."/>
            <person name="Winckler T."/>
            <person name="Schaap P."/>
            <person name="Glockner G."/>
        </authorList>
    </citation>
    <scope>NUCLEOTIDE SEQUENCE [LARGE SCALE GENOMIC DNA]</scope>
    <source>
        <strain evidence="4 5">Jena</strain>
    </source>
</reference>
<organism evidence="4 5">
    <name type="scientific">Planoprotostelium fungivorum</name>
    <dbReference type="NCBI Taxonomy" id="1890364"/>
    <lineage>
        <taxon>Eukaryota</taxon>
        <taxon>Amoebozoa</taxon>
        <taxon>Evosea</taxon>
        <taxon>Variosea</taxon>
        <taxon>Cavosteliida</taxon>
        <taxon>Cavosteliaceae</taxon>
        <taxon>Planoprotostelium</taxon>
    </lineage>
</organism>
<keyword evidence="5" id="KW-1185">Reference proteome</keyword>
<comment type="caution">
    <text evidence="4">The sequence shown here is derived from an EMBL/GenBank/DDBJ whole genome shotgun (WGS) entry which is preliminary data.</text>
</comment>
<feature type="compositionally biased region" description="Basic and acidic residues" evidence="2">
    <location>
        <begin position="545"/>
        <end position="562"/>
    </location>
</feature>
<evidence type="ECO:0000313" key="5">
    <source>
        <dbReference type="Proteomes" id="UP000241769"/>
    </source>
</evidence>
<evidence type="ECO:0000313" key="4">
    <source>
        <dbReference type="EMBL" id="PRP81408.1"/>
    </source>
</evidence>
<feature type="region of interest" description="Disordered" evidence="2">
    <location>
        <begin position="545"/>
        <end position="573"/>
    </location>
</feature>
<sequence length="573" mass="63348">MSEEISEELKPQFAVDPEGSHPPGTLAAVAESMDNTAKRETRDVKPELAPAPAASSSWGGWFSSVSSYVAPTVSSIANTTGQLVRDFVVEDQPTRKDPPVNQDPQAPAVATMTEITKPFPRPEEHHGDDNGFFGMMDSGLNMLGGGVDALGNTLGTYLNTGYNRVQNMNINEIQTKLQTATIQVANMAAETGNKLTHQGVDALELVGKSALDFLTVKEEVKPGERKARIRPVFYHYVTLSPQEEQQFEEKVNKDYFSEASGVDYLRELEALSLEMSLKFQKMEKGIREEDRETLTKSIMAIEEMYNKEEEDEQAEESELEQVDLNEAAVKHQENIANVAMEGLERVSVLVGSYEQDLSEFTSADGTISVSPVDICHLTASTLDKILMEGLRTLSQLSAASVAQLLKVAESFQTSVEGGALKLPDVERQAVYMHQVSQKLSEELSRLSAVYNDNLRSVGESGVRFFEKITQQNKEKASEGERCTEDIDNKTNAHANHVYLETSNAVSNIQDCRKFLFAVSKTLILQVLLQSAEVEEKATEEVKKATEEVKKATEEVKKATEEVTEKEEENEAQS</sequence>
<dbReference type="EMBL" id="MDYQ01000126">
    <property type="protein sequence ID" value="PRP81408.1"/>
    <property type="molecule type" value="Genomic_DNA"/>
</dbReference>
<proteinExistence type="predicted"/>
<feature type="coiled-coil region" evidence="1">
    <location>
        <begin position="291"/>
        <end position="334"/>
    </location>
</feature>
<evidence type="ECO:0000256" key="2">
    <source>
        <dbReference type="SAM" id="MobiDB-lite"/>
    </source>
</evidence>
<evidence type="ECO:0000259" key="3">
    <source>
        <dbReference type="Pfam" id="PF25074"/>
    </source>
</evidence>
<dbReference type="PANTHER" id="PTHR36011">
    <property type="entry name" value="BAT2 DOMAIN PROTEIN"/>
    <property type="match status" value="1"/>
</dbReference>
<evidence type="ECO:0000256" key="1">
    <source>
        <dbReference type="SAM" id="Coils"/>
    </source>
</evidence>
<keyword evidence="1" id="KW-0175">Coiled coil</keyword>
<dbReference type="InParanoid" id="A0A2P6NBU5"/>
<gene>
    <name evidence="4" type="ORF">PROFUN_11029</name>
</gene>
<accession>A0A2P6NBU5</accession>
<feature type="compositionally biased region" description="Basic and acidic residues" evidence="2">
    <location>
        <begin position="36"/>
        <end position="46"/>
    </location>
</feature>
<dbReference type="Proteomes" id="UP000241769">
    <property type="component" value="Unassembled WGS sequence"/>
</dbReference>
<dbReference type="PANTHER" id="PTHR36011:SF1">
    <property type="entry name" value="BAT2 DOMAIN PROTEIN"/>
    <property type="match status" value="1"/>
</dbReference>